<evidence type="ECO:0000256" key="13">
    <source>
        <dbReference type="PIRSR" id="PIRSR001365-2"/>
    </source>
</evidence>
<comment type="similarity">
    <text evidence="10 11">Belongs to the DapA family.</text>
</comment>
<comment type="pathway">
    <text evidence="2 10">Amino-acid biosynthesis; L-lysine biosynthesis via DAP pathway; (S)-tetrahydrodipicolinate from L-aspartate: step 3/4.</text>
</comment>
<evidence type="ECO:0000313" key="15">
    <source>
        <dbReference type="Proteomes" id="UP000178449"/>
    </source>
</evidence>
<gene>
    <name evidence="10" type="primary">dapA</name>
    <name evidence="14" type="ORF">A2527_11075</name>
</gene>
<feature type="binding site" evidence="10 13">
    <location>
        <position position="202"/>
    </location>
    <ligand>
        <name>pyruvate</name>
        <dbReference type="ChEBI" id="CHEBI:15361"/>
    </ligand>
</feature>
<evidence type="ECO:0000256" key="9">
    <source>
        <dbReference type="ARBA" id="ARBA00047836"/>
    </source>
</evidence>
<keyword evidence="6 10" id="KW-0457">Lysine biosynthesis</keyword>
<comment type="function">
    <text evidence="1 10">Catalyzes the condensation of (S)-aspartate-beta-semialdehyde [(S)-ASA] and pyruvate to 4-hydroxy-tetrahydrodipicolinate (HTPA).</text>
</comment>
<keyword evidence="5 10" id="KW-0220">Diaminopimelate biosynthesis</keyword>
<evidence type="ECO:0000256" key="11">
    <source>
        <dbReference type="PIRNR" id="PIRNR001365"/>
    </source>
</evidence>
<dbReference type="GO" id="GO:0008840">
    <property type="term" value="F:4-hydroxy-tetrahydrodipicolinate synthase activity"/>
    <property type="evidence" value="ECO:0007669"/>
    <property type="project" value="UniProtKB-UniRule"/>
</dbReference>
<dbReference type="PROSITE" id="PS00665">
    <property type="entry name" value="DHDPS_1"/>
    <property type="match status" value="1"/>
</dbReference>
<dbReference type="PANTHER" id="PTHR12128">
    <property type="entry name" value="DIHYDRODIPICOLINATE SYNTHASE"/>
    <property type="match status" value="1"/>
</dbReference>
<dbReference type="EC" id="4.3.3.7" evidence="3 10"/>
<evidence type="ECO:0000256" key="10">
    <source>
        <dbReference type="HAMAP-Rule" id="MF_00418"/>
    </source>
</evidence>
<protein>
    <recommendedName>
        <fullName evidence="3 10">4-hydroxy-tetrahydrodipicolinate synthase</fullName>
        <shortName evidence="10">HTPA synthase</shortName>
        <ecNumber evidence="3 10">4.3.3.7</ecNumber>
    </recommendedName>
</protein>
<evidence type="ECO:0000256" key="3">
    <source>
        <dbReference type="ARBA" id="ARBA00012086"/>
    </source>
</evidence>
<keyword evidence="7 10" id="KW-0456">Lyase</keyword>
<dbReference type="InterPro" id="IPR020625">
    <property type="entry name" value="Schiff_base-form_aldolases_AS"/>
</dbReference>
<evidence type="ECO:0000256" key="1">
    <source>
        <dbReference type="ARBA" id="ARBA00003294"/>
    </source>
</evidence>
<feature type="binding site" evidence="10 13">
    <location>
        <position position="49"/>
    </location>
    <ligand>
        <name>pyruvate</name>
        <dbReference type="ChEBI" id="CHEBI:15361"/>
    </ligand>
</feature>
<dbReference type="PRINTS" id="PR00146">
    <property type="entry name" value="DHPICSNTHASE"/>
</dbReference>
<dbReference type="InterPro" id="IPR005263">
    <property type="entry name" value="DapA"/>
</dbReference>
<dbReference type="UniPathway" id="UPA00034">
    <property type="reaction ID" value="UER00017"/>
</dbReference>
<dbReference type="HAMAP" id="MF_00418">
    <property type="entry name" value="DapA"/>
    <property type="match status" value="1"/>
</dbReference>
<dbReference type="PIRSF" id="PIRSF001365">
    <property type="entry name" value="DHDPS"/>
    <property type="match status" value="1"/>
</dbReference>
<dbReference type="STRING" id="1817772.A2527_11075"/>
<keyword evidence="10" id="KW-0963">Cytoplasm</keyword>
<evidence type="ECO:0000256" key="6">
    <source>
        <dbReference type="ARBA" id="ARBA00023154"/>
    </source>
</evidence>
<evidence type="ECO:0000256" key="12">
    <source>
        <dbReference type="PIRSR" id="PIRSR001365-1"/>
    </source>
</evidence>
<evidence type="ECO:0000256" key="7">
    <source>
        <dbReference type="ARBA" id="ARBA00023239"/>
    </source>
</evidence>
<keyword evidence="8 10" id="KW-0704">Schiff base</keyword>
<feature type="site" description="Part of a proton relay during catalysis" evidence="10">
    <location>
        <position position="111"/>
    </location>
</feature>
<evidence type="ECO:0000256" key="8">
    <source>
        <dbReference type="ARBA" id="ARBA00023270"/>
    </source>
</evidence>
<accession>A0A1F6G6D1</accession>
<dbReference type="CDD" id="cd00950">
    <property type="entry name" value="DHDPS"/>
    <property type="match status" value="1"/>
</dbReference>
<dbReference type="SMART" id="SM01130">
    <property type="entry name" value="DHDPS"/>
    <property type="match status" value="1"/>
</dbReference>
<dbReference type="EMBL" id="MFNE01000046">
    <property type="protein sequence ID" value="OGG93657.1"/>
    <property type="molecule type" value="Genomic_DNA"/>
</dbReference>
<dbReference type="Pfam" id="PF00701">
    <property type="entry name" value="DHDPS"/>
    <property type="match status" value="1"/>
</dbReference>
<dbReference type="InterPro" id="IPR002220">
    <property type="entry name" value="DapA-like"/>
</dbReference>
<dbReference type="PROSITE" id="PS00666">
    <property type="entry name" value="DHDPS_2"/>
    <property type="match status" value="1"/>
</dbReference>
<evidence type="ECO:0000256" key="5">
    <source>
        <dbReference type="ARBA" id="ARBA00022915"/>
    </source>
</evidence>
<sequence length="300" mass="32875">MKEFRQAATLTAIKTPYLADGKFDLAAYDRLVERQIEGGIDGLIVGGTTGEGHLMGWDEHIMLIAHTVHRFGNRLLVVGNTGSNNTREAVKATSQGFAVGMDAALQINPYYGKTSLSGLRNHFGKVLELGPAVIYNVPGRTGQDLNPELIKELANHPNLLGIKECAGTERIAQYEKLGISCWSGNDDQAFTDRHQAKSHGVISVASNLLPKTMKRLMTKPDEALNQRLQPFFSWLFCEPNPIALNTATAMLGMAAPVFRLPYVPLSLAQRQQGLSIMRELSDLGELGEARLLADRDFTCL</sequence>
<dbReference type="InterPro" id="IPR020624">
    <property type="entry name" value="Schiff_base-form_aldolases_CS"/>
</dbReference>
<comment type="caution">
    <text evidence="10">Was originally thought to be a dihydrodipicolinate synthase (DHDPS), catalyzing the condensation of (S)-aspartate-beta-semialdehyde [(S)-ASA] and pyruvate to dihydrodipicolinate (DHDP). However, it was shown in E.coli that the product of the enzymatic reaction is not dihydrodipicolinate but in fact (4S)-4-hydroxy-2,3,4,5-tetrahydro-(2S)-dipicolinic acid (HTPA), and that the consecutive dehydration reaction leading to DHDP is not spontaneous but catalyzed by DapB.</text>
</comment>
<comment type="caution">
    <text evidence="14">The sequence shown here is derived from an EMBL/GenBank/DDBJ whole genome shotgun (WGS) entry which is preliminary data.</text>
</comment>
<dbReference type="PANTHER" id="PTHR12128:SF15">
    <property type="entry name" value="4-HYDROXY-TETRAHYDRODIPICOLINATE SYNTHASE 1, CHLOROPLASTIC"/>
    <property type="match status" value="1"/>
</dbReference>
<dbReference type="Gene3D" id="3.20.20.70">
    <property type="entry name" value="Aldolase class I"/>
    <property type="match status" value="1"/>
</dbReference>
<comment type="subcellular location">
    <subcellularLocation>
        <location evidence="10">Cytoplasm</location>
    </subcellularLocation>
</comment>
<organism evidence="14 15">
    <name type="scientific">Candidatus Lambdaproteobacteria bacterium RIFOXYD2_FULL_50_16</name>
    <dbReference type="NCBI Taxonomy" id="1817772"/>
    <lineage>
        <taxon>Bacteria</taxon>
        <taxon>Pseudomonadati</taxon>
        <taxon>Pseudomonadota</taxon>
        <taxon>Candidatus Lambdaproteobacteria</taxon>
    </lineage>
</organism>
<reference evidence="14 15" key="1">
    <citation type="journal article" date="2016" name="Nat. Commun.">
        <title>Thousands of microbial genomes shed light on interconnected biogeochemical processes in an aquifer system.</title>
        <authorList>
            <person name="Anantharaman K."/>
            <person name="Brown C.T."/>
            <person name="Hug L.A."/>
            <person name="Sharon I."/>
            <person name="Castelle C.J."/>
            <person name="Probst A.J."/>
            <person name="Thomas B.C."/>
            <person name="Singh A."/>
            <person name="Wilkins M.J."/>
            <person name="Karaoz U."/>
            <person name="Brodie E.L."/>
            <person name="Williams K.H."/>
            <person name="Hubbard S.S."/>
            <person name="Banfield J.F."/>
        </authorList>
    </citation>
    <scope>NUCLEOTIDE SEQUENCE [LARGE SCALE GENOMIC DNA]</scope>
</reference>
<evidence type="ECO:0000256" key="2">
    <source>
        <dbReference type="ARBA" id="ARBA00005120"/>
    </source>
</evidence>
<dbReference type="InterPro" id="IPR013785">
    <property type="entry name" value="Aldolase_TIM"/>
</dbReference>
<comment type="subunit">
    <text evidence="10">Homotetramer; dimer of dimers.</text>
</comment>
<proteinExistence type="inferred from homology"/>
<comment type="catalytic activity">
    <reaction evidence="9 10">
        <text>L-aspartate 4-semialdehyde + pyruvate = (2S,4S)-4-hydroxy-2,3,4,5-tetrahydrodipicolinate + H2O + H(+)</text>
        <dbReference type="Rhea" id="RHEA:34171"/>
        <dbReference type="ChEBI" id="CHEBI:15361"/>
        <dbReference type="ChEBI" id="CHEBI:15377"/>
        <dbReference type="ChEBI" id="CHEBI:15378"/>
        <dbReference type="ChEBI" id="CHEBI:67139"/>
        <dbReference type="ChEBI" id="CHEBI:537519"/>
        <dbReference type="EC" id="4.3.3.7"/>
    </reaction>
</comment>
<feature type="active site" description="Schiff-base intermediate with substrate" evidence="10 12">
    <location>
        <position position="163"/>
    </location>
</feature>
<dbReference type="NCBIfam" id="TIGR00674">
    <property type="entry name" value="dapA"/>
    <property type="match status" value="1"/>
</dbReference>
<name>A0A1F6G6D1_9PROT</name>
<evidence type="ECO:0000313" key="14">
    <source>
        <dbReference type="EMBL" id="OGG93657.1"/>
    </source>
</evidence>
<dbReference type="GO" id="GO:0005737">
    <property type="term" value="C:cytoplasm"/>
    <property type="evidence" value="ECO:0007669"/>
    <property type="project" value="UniProtKB-SubCell"/>
</dbReference>
<feature type="site" description="Part of a proton relay during catalysis" evidence="10">
    <location>
        <position position="48"/>
    </location>
</feature>
<dbReference type="AlphaFoldDB" id="A0A1F6G6D1"/>
<dbReference type="GO" id="GO:0019877">
    <property type="term" value="P:diaminopimelate biosynthetic process"/>
    <property type="evidence" value="ECO:0007669"/>
    <property type="project" value="UniProtKB-UniRule"/>
</dbReference>
<dbReference type="SUPFAM" id="SSF51569">
    <property type="entry name" value="Aldolase"/>
    <property type="match status" value="1"/>
</dbReference>
<dbReference type="Proteomes" id="UP000178449">
    <property type="component" value="Unassembled WGS sequence"/>
</dbReference>
<dbReference type="GO" id="GO:0009089">
    <property type="term" value="P:lysine biosynthetic process via diaminopimelate"/>
    <property type="evidence" value="ECO:0007669"/>
    <property type="project" value="UniProtKB-UniRule"/>
</dbReference>
<evidence type="ECO:0000256" key="4">
    <source>
        <dbReference type="ARBA" id="ARBA00022605"/>
    </source>
</evidence>
<keyword evidence="4 10" id="KW-0028">Amino-acid biosynthesis</keyword>
<feature type="active site" description="Proton donor/acceptor" evidence="10 12">
    <location>
        <position position="135"/>
    </location>
</feature>